<evidence type="ECO:0000256" key="7">
    <source>
        <dbReference type="ARBA" id="ARBA00022989"/>
    </source>
</evidence>
<organism evidence="11">
    <name type="scientific">Pantoea sp. BJ2</name>
    <dbReference type="NCBI Taxonomy" id="3141322"/>
    <lineage>
        <taxon>Bacteria</taxon>
        <taxon>Pseudomonadati</taxon>
        <taxon>Pseudomonadota</taxon>
        <taxon>Gammaproteobacteria</taxon>
        <taxon>Enterobacterales</taxon>
        <taxon>Erwiniaceae</taxon>
        <taxon>Pantoea</taxon>
    </lineage>
</organism>
<dbReference type="EMBL" id="CP158292">
    <property type="protein sequence ID" value="XBV44022.1"/>
    <property type="molecule type" value="Genomic_DNA"/>
</dbReference>
<feature type="transmembrane region" description="Helical" evidence="9">
    <location>
        <begin position="32"/>
        <end position="55"/>
    </location>
</feature>
<evidence type="ECO:0000259" key="10">
    <source>
        <dbReference type="PROSITE" id="PS51012"/>
    </source>
</evidence>
<keyword evidence="5" id="KW-0997">Cell inner membrane</keyword>
<feature type="transmembrane region" description="Helical" evidence="9">
    <location>
        <begin position="230"/>
        <end position="248"/>
    </location>
</feature>
<feature type="transmembrane region" description="Helical" evidence="9">
    <location>
        <begin position="61"/>
        <end position="77"/>
    </location>
</feature>
<evidence type="ECO:0000313" key="11">
    <source>
        <dbReference type="EMBL" id="XBV44022.1"/>
    </source>
</evidence>
<proteinExistence type="inferred from homology"/>
<evidence type="ECO:0000256" key="5">
    <source>
        <dbReference type="ARBA" id="ARBA00022519"/>
    </source>
</evidence>
<dbReference type="GO" id="GO:0015920">
    <property type="term" value="P:lipopolysaccharide transport"/>
    <property type="evidence" value="ECO:0007669"/>
    <property type="project" value="TreeGrafter"/>
</dbReference>
<dbReference type="InterPro" id="IPR000412">
    <property type="entry name" value="ABC_2_transport"/>
</dbReference>
<dbReference type="PANTHER" id="PTHR30413">
    <property type="entry name" value="INNER MEMBRANE TRANSPORT PERMEASE"/>
    <property type="match status" value="1"/>
</dbReference>
<keyword evidence="3 9" id="KW-0813">Transport</keyword>
<gene>
    <name evidence="11" type="ORF">AAF463_15645</name>
</gene>
<protein>
    <recommendedName>
        <fullName evidence="9">Transport permease protein</fullName>
    </recommendedName>
</protein>
<dbReference type="PANTHER" id="PTHR30413:SF8">
    <property type="entry name" value="TRANSPORT PERMEASE PROTEIN"/>
    <property type="match status" value="1"/>
</dbReference>
<feature type="domain" description="ABC transmembrane type-2" evidence="10">
    <location>
        <begin position="30"/>
        <end position="251"/>
    </location>
</feature>
<feature type="transmembrane region" description="Helical" evidence="9">
    <location>
        <begin position="177"/>
        <end position="195"/>
    </location>
</feature>
<accession>A0AAU7TT35</accession>
<dbReference type="AlphaFoldDB" id="A0AAU7TT35"/>
<dbReference type="Pfam" id="PF01061">
    <property type="entry name" value="ABC2_membrane"/>
    <property type="match status" value="1"/>
</dbReference>
<comment type="subcellular location">
    <subcellularLocation>
        <location evidence="1 9">Cell inner membrane</location>
        <topology evidence="1 9">Multi-pass membrane protein</topology>
    </subcellularLocation>
</comment>
<name>A0AAU7TT35_9GAMM</name>
<keyword evidence="6 9" id="KW-0812">Transmembrane</keyword>
<dbReference type="GO" id="GO:0140359">
    <property type="term" value="F:ABC-type transporter activity"/>
    <property type="evidence" value="ECO:0007669"/>
    <property type="project" value="InterPro"/>
</dbReference>
<dbReference type="PRINTS" id="PR00164">
    <property type="entry name" value="ABC2TRNSPORT"/>
</dbReference>
<comment type="similarity">
    <text evidence="2 9">Belongs to the ABC-2 integral membrane protein family.</text>
</comment>
<reference evidence="11" key="1">
    <citation type="submission" date="2024-06" db="EMBL/GenBank/DDBJ databases">
        <title>Multiomics insights into the TNT degradation mechanism by Pantoea sp. BJ2 isolated from an ammunition destruction site.</title>
        <authorList>
            <person name="Luo J."/>
        </authorList>
    </citation>
    <scope>NUCLEOTIDE SEQUENCE</scope>
    <source>
        <strain evidence="11">BJ2</strain>
    </source>
</reference>
<dbReference type="InterPro" id="IPR013525">
    <property type="entry name" value="ABC2_TM"/>
</dbReference>
<keyword evidence="7 9" id="KW-1133">Transmembrane helix</keyword>
<dbReference type="PROSITE" id="PS51012">
    <property type="entry name" value="ABC_TM2"/>
    <property type="match status" value="1"/>
</dbReference>
<evidence type="ECO:0000256" key="3">
    <source>
        <dbReference type="ARBA" id="ARBA00022448"/>
    </source>
</evidence>
<sequence length="258" mass="29138">MARSGLNVQSATINALFFREIRTRFGKFRLGYIWAILEPSAHLLILMAIFGFIMHRTMPDISFPVFLLNGIIPYFIFSNISTRSLGAIDANQGLFNYRPVKPIDTVLARAMLETIIYVTVYIFLMLIVWAAGEYFSVTNLLQLVGAWSLLIIFSCGAGLIFMVIGKTYTETQKLLPILLKPLYFISGIMFSLHAVPKDYWPFLLWNPLLHVVELSRAAVMPGYSSEGVSLIYLAILTLTTLFLGLAIYRTREEAMLTS</sequence>
<feature type="transmembrane region" description="Helical" evidence="9">
    <location>
        <begin position="114"/>
        <end position="132"/>
    </location>
</feature>
<dbReference type="GO" id="GO:0043190">
    <property type="term" value="C:ATP-binding cassette (ABC) transporter complex"/>
    <property type="evidence" value="ECO:0007669"/>
    <property type="project" value="InterPro"/>
</dbReference>
<evidence type="ECO:0000256" key="4">
    <source>
        <dbReference type="ARBA" id="ARBA00022475"/>
    </source>
</evidence>
<evidence type="ECO:0000256" key="1">
    <source>
        <dbReference type="ARBA" id="ARBA00004429"/>
    </source>
</evidence>
<dbReference type="PIRSF" id="PIRSF006648">
    <property type="entry name" value="DrrB"/>
    <property type="match status" value="1"/>
</dbReference>
<keyword evidence="4 9" id="KW-1003">Cell membrane</keyword>
<evidence type="ECO:0000256" key="8">
    <source>
        <dbReference type="ARBA" id="ARBA00023136"/>
    </source>
</evidence>
<evidence type="ECO:0000256" key="6">
    <source>
        <dbReference type="ARBA" id="ARBA00022692"/>
    </source>
</evidence>
<keyword evidence="8 9" id="KW-0472">Membrane</keyword>
<evidence type="ECO:0000256" key="9">
    <source>
        <dbReference type="RuleBase" id="RU361157"/>
    </source>
</evidence>
<feature type="transmembrane region" description="Helical" evidence="9">
    <location>
        <begin position="144"/>
        <end position="165"/>
    </location>
</feature>
<evidence type="ECO:0000256" key="2">
    <source>
        <dbReference type="ARBA" id="ARBA00007783"/>
    </source>
</evidence>
<dbReference type="RefSeq" id="WP_350261070.1">
    <property type="nucleotide sequence ID" value="NZ_CP158292.1"/>
</dbReference>
<dbReference type="InterPro" id="IPR047817">
    <property type="entry name" value="ABC2_TM_bact-type"/>
</dbReference>